<reference evidence="1 2" key="1">
    <citation type="submission" date="2019-04" db="EMBL/GenBank/DDBJ databases">
        <title>Friends and foes A comparative genomics study of 23 Aspergillus species from section Flavi.</title>
        <authorList>
            <consortium name="DOE Joint Genome Institute"/>
            <person name="Kjaerbolling I."/>
            <person name="Vesth T."/>
            <person name="Frisvad J.C."/>
            <person name="Nybo J.L."/>
            <person name="Theobald S."/>
            <person name="Kildgaard S."/>
            <person name="Isbrandt T."/>
            <person name="Kuo A."/>
            <person name="Sato A."/>
            <person name="Lyhne E.K."/>
            <person name="Kogle M.E."/>
            <person name="Wiebenga A."/>
            <person name="Kun R.S."/>
            <person name="Lubbers R.J."/>
            <person name="Makela M.R."/>
            <person name="Barry K."/>
            <person name="Chovatia M."/>
            <person name="Clum A."/>
            <person name="Daum C."/>
            <person name="Haridas S."/>
            <person name="He G."/>
            <person name="LaButti K."/>
            <person name="Lipzen A."/>
            <person name="Mondo S."/>
            <person name="Riley R."/>
            <person name="Salamov A."/>
            <person name="Simmons B.A."/>
            <person name="Magnuson J.K."/>
            <person name="Henrissat B."/>
            <person name="Mortensen U.H."/>
            <person name="Larsen T.O."/>
            <person name="Devries R.P."/>
            <person name="Grigoriev I.V."/>
            <person name="Machida M."/>
            <person name="Baker S.E."/>
            <person name="Andersen M.R."/>
        </authorList>
    </citation>
    <scope>NUCLEOTIDE SEQUENCE [LARGE SCALE GENOMIC DNA]</scope>
    <source>
        <strain evidence="1 2">CBS 151.66</strain>
    </source>
</reference>
<proteinExistence type="predicted"/>
<organism evidence="1 2">
    <name type="scientific">Aspergillus leporis</name>
    <dbReference type="NCBI Taxonomy" id="41062"/>
    <lineage>
        <taxon>Eukaryota</taxon>
        <taxon>Fungi</taxon>
        <taxon>Dikarya</taxon>
        <taxon>Ascomycota</taxon>
        <taxon>Pezizomycotina</taxon>
        <taxon>Eurotiomycetes</taxon>
        <taxon>Eurotiomycetidae</taxon>
        <taxon>Eurotiales</taxon>
        <taxon>Aspergillaceae</taxon>
        <taxon>Aspergillus</taxon>
        <taxon>Aspergillus subgen. Circumdati</taxon>
    </lineage>
</organism>
<evidence type="ECO:0000313" key="2">
    <source>
        <dbReference type="Proteomes" id="UP000326565"/>
    </source>
</evidence>
<name>A0A5N5X351_9EURO</name>
<evidence type="ECO:0000313" key="1">
    <source>
        <dbReference type="EMBL" id="KAB8074415.1"/>
    </source>
</evidence>
<sequence>MRHSVTTLHPRVQMTRPLSFPTPWSCSRVAFIRQRGQDWEYYESPETGYTIYDEPDMEVSPGHHDDFISLRPGQTWTRKNYLELPYGTQVRDVFKYEFNNRKIYWWGWGTKESHIPTTVKLPCVIKAGVVEPSDNEG</sequence>
<protein>
    <submittedName>
        <fullName evidence="1">Uncharacterized protein</fullName>
    </submittedName>
</protein>
<dbReference type="AlphaFoldDB" id="A0A5N5X351"/>
<gene>
    <name evidence="1" type="ORF">BDV29DRAFT_173704</name>
</gene>
<dbReference type="OrthoDB" id="4323953at2759"/>
<keyword evidence="2" id="KW-1185">Reference proteome</keyword>
<dbReference type="Proteomes" id="UP000326565">
    <property type="component" value="Unassembled WGS sequence"/>
</dbReference>
<dbReference type="EMBL" id="ML732210">
    <property type="protein sequence ID" value="KAB8074415.1"/>
    <property type="molecule type" value="Genomic_DNA"/>
</dbReference>
<accession>A0A5N5X351</accession>